<dbReference type="EMBL" id="CWGJ01000014">
    <property type="protein sequence ID" value="CRX38606.1"/>
    <property type="molecule type" value="Genomic_DNA"/>
</dbReference>
<dbReference type="RefSeq" id="WP_098038471.1">
    <property type="nucleotide sequence ID" value="NZ_CWGJ01000014.1"/>
</dbReference>
<name>A0A0H5DPV1_9BACT</name>
<organism evidence="1 2">
    <name type="scientific">Estrella lausannensis</name>
    <dbReference type="NCBI Taxonomy" id="483423"/>
    <lineage>
        <taxon>Bacteria</taxon>
        <taxon>Pseudomonadati</taxon>
        <taxon>Chlamydiota</taxon>
        <taxon>Chlamydiia</taxon>
        <taxon>Parachlamydiales</taxon>
        <taxon>Candidatus Criblamydiaceae</taxon>
        <taxon>Estrella</taxon>
    </lineage>
</organism>
<sequence>MTTQATGMSNSATCFQTLGNAANYMIEKGAEVVHYAQEPGVVQRTCQAGLRSMIGIYAVSQFPVSALVGAAFVQLKPEMAKTGISMIEGAISGIWTRMSFNQKVTVAAVGVASVSYFDPTFFFTAAGTVFSLKIGAEIGQRNLAREHLHEVQRAATENIDQVEQL</sequence>
<protein>
    <submittedName>
        <fullName evidence="1">Putative membrane protein</fullName>
    </submittedName>
</protein>
<proteinExistence type="predicted"/>
<gene>
    <name evidence="1" type="ORF">ELAC_1266</name>
</gene>
<dbReference type="AlphaFoldDB" id="A0A0H5DPV1"/>
<dbReference type="Proteomes" id="UP000220251">
    <property type="component" value="Unassembled WGS sequence"/>
</dbReference>
<evidence type="ECO:0000313" key="1">
    <source>
        <dbReference type="EMBL" id="CRX38606.1"/>
    </source>
</evidence>
<evidence type="ECO:0000313" key="2">
    <source>
        <dbReference type="Proteomes" id="UP000220251"/>
    </source>
</evidence>
<reference evidence="2" key="1">
    <citation type="submission" date="2015-06" db="EMBL/GenBank/DDBJ databases">
        <authorList>
            <person name="Bertelli C."/>
        </authorList>
    </citation>
    <scope>NUCLEOTIDE SEQUENCE [LARGE SCALE GENOMIC DNA]</scope>
    <source>
        <strain evidence="2">CRIB-30</strain>
    </source>
</reference>
<keyword evidence="2" id="KW-1185">Reference proteome</keyword>
<accession>A0A0H5DPV1</accession>